<sequence>MFGILPLLLFIFIFDTFCETTTTAVSKKVNVIPRCGSQLITIEIQFSPNQVTNGKFTDWIIVGDSDRPECRLRGNGELQYVVEIAVFNDPCETVMISPGVFQNTIRIAQIPAIVLQDDFNFTVKCLYGAPEVQEHQQPKTVNPTFDIAGNVLPDGSIFASKENVDSGFAGVSPPSSLFPSAHDRSSNPHVEDFFTTEQLNSHILQSLNTQNENSKSIFGSVDVPSTGHSMSTKSSSSDSSSDLINQQQNNVQTFDNLNSDGKKAETSNAGGGNGGNGSLLAILLIAFIVLAVMIMLIVLFLCLKNRYFDDYEGKEGNTNGTETTLSPGPKSDKDEPWWNKKPQVGATYLLPAEYRVNRTPSGMSYDEPRTQTSYNSGGSDEIDRHSVRAIDCPPDAVNSYRQSQIREAFRNRSTPTGSSGNSNNAQNFAHRNNDPIEEDAFDDENTLRTTQSYSQWRERMLRGEIGVTTPPDPRNAEMQARCLTPVRSITEIYRSAETHLQKLMTDAEQHDGRDLEEGNYSLPRQNNDEGLEGSAVEILTKCVDKIRGFGSRKLTEQEICLF</sequence>
<feature type="region of interest" description="Disordered" evidence="1">
    <location>
        <begin position="215"/>
        <end position="244"/>
    </location>
</feature>
<dbReference type="WBParaSite" id="PSU_v2.g2986.t1">
    <property type="protein sequence ID" value="PSU_v2.g2986.t1"/>
    <property type="gene ID" value="PSU_v2.g2986"/>
</dbReference>
<feature type="region of interest" description="Disordered" evidence="1">
    <location>
        <begin position="313"/>
        <end position="339"/>
    </location>
</feature>
<keyword evidence="2" id="KW-0812">Transmembrane</keyword>
<evidence type="ECO:0000313" key="4">
    <source>
        <dbReference type="Proteomes" id="UP000887577"/>
    </source>
</evidence>
<feature type="chain" id="PRO_5037035364" evidence="3">
    <location>
        <begin position="19"/>
        <end position="562"/>
    </location>
</feature>
<keyword evidence="2" id="KW-1133">Transmembrane helix</keyword>
<organism evidence="4 5">
    <name type="scientific">Panagrolaimus superbus</name>
    <dbReference type="NCBI Taxonomy" id="310955"/>
    <lineage>
        <taxon>Eukaryota</taxon>
        <taxon>Metazoa</taxon>
        <taxon>Ecdysozoa</taxon>
        <taxon>Nematoda</taxon>
        <taxon>Chromadorea</taxon>
        <taxon>Rhabditida</taxon>
        <taxon>Tylenchina</taxon>
        <taxon>Panagrolaimomorpha</taxon>
        <taxon>Panagrolaimoidea</taxon>
        <taxon>Panagrolaimidae</taxon>
        <taxon>Panagrolaimus</taxon>
    </lineage>
</organism>
<feature type="region of interest" description="Disordered" evidence="1">
    <location>
        <begin position="358"/>
        <end position="382"/>
    </location>
</feature>
<keyword evidence="3" id="KW-0732">Signal</keyword>
<dbReference type="Proteomes" id="UP000887577">
    <property type="component" value="Unplaced"/>
</dbReference>
<proteinExistence type="predicted"/>
<dbReference type="AlphaFoldDB" id="A0A914YQ91"/>
<evidence type="ECO:0000256" key="1">
    <source>
        <dbReference type="SAM" id="MobiDB-lite"/>
    </source>
</evidence>
<feature type="region of interest" description="Disordered" evidence="1">
    <location>
        <begin position="507"/>
        <end position="528"/>
    </location>
</feature>
<feature type="signal peptide" evidence="3">
    <location>
        <begin position="1"/>
        <end position="18"/>
    </location>
</feature>
<name>A0A914YQ91_9BILA</name>
<keyword evidence="2" id="KW-0472">Membrane</keyword>
<evidence type="ECO:0000313" key="5">
    <source>
        <dbReference type="WBParaSite" id="PSU_v2.g2986.t1"/>
    </source>
</evidence>
<accession>A0A914YQ91</accession>
<feature type="region of interest" description="Disordered" evidence="1">
    <location>
        <begin position="410"/>
        <end position="438"/>
    </location>
</feature>
<protein>
    <submittedName>
        <fullName evidence="5">ZP domain-containing protein</fullName>
    </submittedName>
</protein>
<feature type="region of interest" description="Disordered" evidence="1">
    <location>
        <begin position="253"/>
        <end position="272"/>
    </location>
</feature>
<feature type="compositionally biased region" description="Low complexity" evidence="1">
    <location>
        <begin position="225"/>
        <end position="241"/>
    </location>
</feature>
<evidence type="ECO:0000256" key="2">
    <source>
        <dbReference type="SAM" id="Phobius"/>
    </source>
</evidence>
<keyword evidence="4" id="KW-1185">Reference proteome</keyword>
<feature type="transmembrane region" description="Helical" evidence="2">
    <location>
        <begin position="279"/>
        <end position="303"/>
    </location>
</feature>
<evidence type="ECO:0000256" key="3">
    <source>
        <dbReference type="SAM" id="SignalP"/>
    </source>
</evidence>
<feature type="compositionally biased region" description="Basic and acidic residues" evidence="1">
    <location>
        <begin position="507"/>
        <end position="516"/>
    </location>
</feature>
<reference evidence="5" key="1">
    <citation type="submission" date="2022-11" db="UniProtKB">
        <authorList>
            <consortium name="WormBaseParasite"/>
        </authorList>
    </citation>
    <scope>IDENTIFICATION</scope>
</reference>